<gene>
    <name evidence="1" type="ORF">DW68_008175</name>
</gene>
<evidence type="ECO:0000313" key="2">
    <source>
        <dbReference type="Proteomes" id="UP000028530"/>
    </source>
</evidence>
<organism evidence="1 2">
    <name type="scientific">Ectopseudomonas mendocina S5.2</name>
    <dbReference type="NCBI Taxonomy" id="1225174"/>
    <lineage>
        <taxon>Bacteria</taxon>
        <taxon>Pseudomonadati</taxon>
        <taxon>Pseudomonadota</taxon>
        <taxon>Gammaproteobacteria</taxon>
        <taxon>Pseudomonadales</taxon>
        <taxon>Pseudomonadaceae</taxon>
        <taxon>Ectopseudomonas</taxon>
    </lineage>
</organism>
<dbReference type="Proteomes" id="UP000028530">
    <property type="component" value="Chromosome"/>
</dbReference>
<proteinExistence type="predicted"/>
<dbReference type="EMBL" id="CP013124">
    <property type="protein sequence ID" value="ALN18606.1"/>
    <property type="molecule type" value="Genomic_DNA"/>
</dbReference>
<name>A0ABN4IUR9_ECTME</name>
<accession>A0ABN4IUR9</accession>
<reference evidence="1 2" key="1">
    <citation type="submission" date="2015-11" db="EMBL/GenBank/DDBJ databases">
        <authorList>
            <person name="Chong T.M."/>
            <person name="Chan K.G."/>
            <person name="Dessaux Y."/>
        </authorList>
    </citation>
    <scope>NUCLEOTIDE SEQUENCE [LARGE SCALE GENOMIC DNA]</scope>
    <source>
        <strain evidence="1 2">S5.2</strain>
    </source>
</reference>
<keyword evidence="2" id="KW-1185">Reference proteome</keyword>
<sequence>MVVETEQIREYLETLTEGELAELFYQVASNLIVKEVYENGDFYQEKICLAKTVYGGTEGVPDRESDIYLVALPADHVRNVNWGGSLNQGGRCTQCMVELASVAKAVVCPICGTENYCT</sequence>
<dbReference type="RefSeq" id="WP_017363801.1">
    <property type="nucleotide sequence ID" value="NZ_CP013124.1"/>
</dbReference>
<dbReference type="GeneID" id="57605840"/>
<protein>
    <submittedName>
        <fullName evidence="1">Uncharacterized protein</fullName>
    </submittedName>
</protein>
<evidence type="ECO:0000313" key="1">
    <source>
        <dbReference type="EMBL" id="ALN18606.1"/>
    </source>
</evidence>